<comment type="caution">
    <text evidence="1">The sequence shown here is derived from an EMBL/GenBank/DDBJ whole genome shotgun (WGS) entry which is preliminary data.</text>
</comment>
<dbReference type="RefSeq" id="WP_188866706.1">
    <property type="nucleotide sequence ID" value="NZ_BMNW01000005.1"/>
</dbReference>
<sequence>MLSSAIVERKTRFTGFLSDASRGVGFNVREGLFYLLDQDWDEPSKFNEVSFFIGDVESSSISVSEFVRALEVAALTYVKEFNDEKDMVLNCLLKLKLRYSAFLN</sequence>
<proteinExistence type="predicted"/>
<keyword evidence="2" id="KW-1185">Reference proteome</keyword>
<protein>
    <submittedName>
        <fullName evidence="1">Uncharacterized protein</fullName>
    </submittedName>
</protein>
<dbReference type="Proteomes" id="UP000616499">
    <property type="component" value="Unassembled WGS sequence"/>
</dbReference>
<accession>A0ABQ2GWX4</accession>
<name>A0ABQ2GWX4_9PSED</name>
<organism evidence="1 2">
    <name type="scientific">Pseudomonas asuensis</name>
    <dbReference type="NCBI Taxonomy" id="1825787"/>
    <lineage>
        <taxon>Bacteria</taxon>
        <taxon>Pseudomonadati</taxon>
        <taxon>Pseudomonadota</taxon>
        <taxon>Gammaproteobacteria</taxon>
        <taxon>Pseudomonadales</taxon>
        <taxon>Pseudomonadaceae</taxon>
        <taxon>Pseudomonas</taxon>
    </lineage>
</organism>
<evidence type="ECO:0000313" key="2">
    <source>
        <dbReference type="Proteomes" id="UP000616499"/>
    </source>
</evidence>
<dbReference type="EMBL" id="BMNW01000005">
    <property type="protein sequence ID" value="GGM15176.1"/>
    <property type="molecule type" value="Genomic_DNA"/>
</dbReference>
<evidence type="ECO:0000313" key="1">
    <source>
        <dbReference type="EMBL" id="GGM15176.1"/>
    </source>
</evidence>
<reference evidence="2" key="1">
    <citation type="journal article" date="2019" name="Int. J. Syst. Evol. Microbiol.">
        <title>The Global Catalogue of Microorganisms (GCM) 10K type strain sequencing project: providing services to taxonomists for standard genome sequencing and annotation.</title>
        <authorList>
            <consortium name="The Broad Institute Genomics Platform"/>
            <consortium name="The Broad Institute Genome Sequencing Center for Infectious Disease"/>
            <person name="Wu L."/>
            <person name="Ma J."/>
        </authorList>
    </citation>
    <scope>NUCLEOTIDE SEQUENCE [LARGE SCALE GENOMIC DNA]</scope>
    <source>
        <strain evidence="2">JCM 13501</strain>
    </source>
</reference>
<gene>
    <name evidence="1" type="ORF">GCM10009425_27600</name>
</gene>